<gene>
    <name evidence="2" type="ORF">OMW55_02815</name>
</gene>
<proteinExistence type="predicted"/>
<keyword evidence="3" id="KW-1185">Reference proteome</keyword>
<feature type="chain" id="PRO_5046192363" evidence="1">
    <location>
        <begin position="30"/>
        <end position="66"/>
    </location>
</feature>
<reference evidence="2 3" key="1">
    <citation type="submission" date="2022-10" db="EMBL/GenBank/DDBJ databases">
        <title>Sphingomonas sp.</title>
        <authorList>
            <person name="Jin C."/>
        </authorList>
    </citation>
    <scope>NUCLEOTIDE SEQUENCE [LARGE SCALE GENOMIC DNA]</scope>
    <source>
        <strain evidence="2 3">BN140010</strain>
    </source>
</reference>
<dbReference type="EMBL" id="JAPDOB010000001">
    <property type="protein sequence ID" value="MCW3796739.1"/>
    <property type="molecule type" value="Genomic_DNA"/>
</dbReference>
<protein>
    <submittedName>
        <fullName evidence="2">Uncharacterized protein</fullName>
    </submittedName>
</protein>
<comment type="caution">
    <text evidence="2">The sequence shown here is derived from an EMBL/GenBank/DDBJ whole genome shotgun (WGS) entry which is preliminary data.</text>
</comment>
<sequence>MNSHNNSPAALRRTAIVFASLCCSATAIGAAAPLFASSSDLSVATSHSIVTGGTTIAHAARDSKDA</sequence>
<accession>A0ABT3JCI2</accession>
<evidence type="ECO:0000313" key="2">
    <source>
        <dbReference type="EMBL" id="MCW3796739.1"/>
    </source>
</evidence>
<dbReference type="Proteomes" id="UP001526246">
    <property type="component" value="Unassembled WGS sequence"/>
</dbReference>
<evidence type="ECO:0000313" key="3">
    <source>
        <dbReference type="Proteomes" id="UP001526246"/>
    </source>
</evidence>
<feature type="signal peptide" evidence="1">
    <location>
        <begin position="1"/>
        <end position="29"/>
    </location>
</feature>
<name>A0ABT3JCI2_9SPHN</name>
<organism evidence="2 3">
    <name type="scientific">Sphingomonas arvum</name>
    <dbReference type="NCBI Taxonomy" id="2992113"/>
    <lineage>
        <taxon>Bacteria</taxon>
        <taxon>Pseudomonadati</taxon>
        <taxon>Pseudomonadota</taxon>
        <taxon>Alphaproteobacteria</taxon>
        <taxon>Sphingomonadales</taxon>
        <taxon>Sphingomonadaceae</taxon>
        <taxon>Sphingomonas</taxon>
    </lineage>
</organism>
<dbReference type="RefSeq" id="WP_264880657.1">
    <property type="nucleotide sequence ID" value="NZ_JAPDOB010000001.1"/>
</dbReference>
<evidence type="ECO:0000256" key="1">
    <source>
        <dbReference type="SAM" id="SignalP"/>
    </source>
</evidence>
<keyword evidence="1" id="KW-0732">Signal</keyword>